<sequence length="32" mass="3766">MAIWILIIGVHLATVVFGLSIWIFYKKYKDLL</sequence>
<dbReference type="Proteomes" id="UP000717624">
    <property type="component" value="Unassembled WGS sequence"/>
</dbReference>
<reference evidence="2" key="1">
    <citation type="submission" date="2021-01" db="EMBL/GenBank/DDBJ databases">
        <title>Genomic Encyclopedia of Type Strains, Phase IV (KMG-IV): sequencing the most valuable type-strain genomes for metagenomic binning, comparative biology and taxonomic classification.</title>
        <authorList>
            <person name="Goeker M."/>
        </authorList>
    </citation>
    <scope>NUCLEOTIDE SEQUENCE</scope>
    <source>
        <strain evidence="2">DSM 25523</strain>
    </source>
</reference>
<keyword evidence="1" id="KW-1133">Transmembrane helix</keyword>
<proteinExistence type="predicted"/>
<evidence type="ECO:0000313" key="3">
    <source>
        <dbReference type="Proteomes" id="UP000717624"/>
    </source>
</evidence>
<protein>
    <submittedName>
        <fullName evidence="2">Uncharacterized protein</fullName>
    </submittedName>
</protein>
<dbReference type="AlphaFoldDB" id="A0A938XVQ0"/>
<name>A0A938XVQ0_9BACL</name>
<organism evidence="2 3">
    <name type="scientific">Brevibacillus fulvus</name>
    <dbReference type="NCBI Taxonomy" id="1125967"/>
    <lineage>
        <taxon>Bacteria</taxon>
        <taxon>Bacillati</taxon>
        <taxon>Bacillota</taxon>
        <taxon>Bacilli</taxon>
        <taxon>Bacillales</taxon>
        <taxon>Paenibacillaceae</taxon>
        <taxon>Brevibacillus</taxon>
    </lineage>
</organism>
<keyword evidence="1" id="KW-0812">Transmembrane</keyword>
<gene>
    <name evidence="2" type="ORF">JOD01_000407</name>
</gene>
<accession>A0A938XVQ0</accession>
<evidence type="ECO:0000313" key="2">
    <source>
        <dbReference type="EMBL" id="MBM7588821.1"/>
    </source>
</evidence>
<keyword evidence="1" id="KW-0472">Membrane</keyword>
<comment type="caution">
    <text evidence="2">The sequence shown here is derived from an EMBL/GenBank/DDBJ whole genome shotgun (WGS) entry which is preliminary data.</text>
</comment>
<evidence type="ECO:0000256" key="1">
    <source>
        <dbReference type="SAM" id="Phobius"/>
    </source>
</evidence>
<keyword evidence="3" id="KW-1185">Reference proteome</keyword>
<dbReference type="EMBL" id="JAFBEB010000001">
    <property type="protein sequence ID" value="MBM7588821.1"/>
    <property type="molecule type" value="Genomic_DNA"/>
</dbReference>
<feature type="transmembrane region" description="Helical" evidence="1">
    <location>
        <begin position="6"/>
        <end position="25"/>
    </location>
</feature>